<reference evidence="2" key="1">
    <citation type="journal article" date="2022" name="bioRxiv">
        <title>Sequencing and chromosome-scale assembly of the giantPleurodeles waltlgenome.</title>
        <authorList>
            <person name="Brown T."/>
            <person name="Elewa A."/>
            <person name="Iarovenko S."/>
            <person name="Subramanian E."/>
            <person name="Araus A.J."/>
            <person name="Petzold A."/>
            <person name="Susuki M."/>
            <person name="Suzuki K.-i.T."/>
            <person name="Hayashi T."/>
            <person name="Toyoda A."/>
            <person name="Oliveira C."/>
            <person name="Osipova E."/>
            <person name="Leigh N.D."/>
            <person name="Simon A."/>
            <person name="Yun M.H."/>
        </authorList>
    </citation>
    <scope>NUCLEOTIDE SEQUENCE</scope>
    <source>
        <strain evidence="2">20211129_DDA</strain>
        <tissue evidence="2">Liver</tissue>
    </source>
</reference>
<dbReference type="AlphaFoldDB" id="A0AAV7VZT8"/>
<feature type="compositionally biased region" description="Low complexity" evidence="1">
    <location>
        <begin position="24"/>
        <end position="37"/>
    </location>
</feature>
<feature type="compositionally biased region" description="Low complexity" evidence="1">
    <location>
        <begin position="44"/>
        <end position="64"/>
    </location>
</feature>
<proteinExistence type="predicted"/>
<evidence type="ECO:0000256" key="1">
    <source>
        <dbReference type="SAM" id="MobiDB-lite"/>
    </source>
</evidence>
<comment type="caution">
    <text evidence="2">The sequence shown here is derived from an EMBL/GenBank/DDBJ whole genome shotgun (WGS) entry which is preliminary data.</text>
</comment>
<accession>A0AAV7VZT8</accession>
<organism evidence="2 3">
    <name type="scientific">Pleurodeles waltl</name>
    <name type="common">Iberian ribbed newt</name>
    <dbReference type="NCBI Taxonomy" id="8319"/>
    <lineage>
        <taxon>Eukaryota</taxon>
        <taxon>Metazoa</taxon>
        <taxon>Chordata</taxon>
        <taxon>Craniata</taxon>
        <taxon>Vertebrata</taxon>
        <taxon>Euteleostomi</taxon>
        <taxon>Amphibia</taxon>
        <taxon>Batrachia</taxon>
        <taxon>Caudata</taxon>
        <taxon>Salamandroidea</taxon>
        <taxon>Salamandridae</taxon>
        <taxon>Pleurodelinae</taxon>
        <taxon>Pleurodeles</taxon>
    </lineage>
</organism>
<evidence type="ECO:0000313" key="3">
    <source>
        <dbReference type="Proteomes" id="UP001066276"/>
    </source>
</evidence>
<sequence>MRPWVGVPPGNGQPETSKGKKRGTTAALAGAGEAPTTSTDTDGSAHPTTSTSGAGSSSTAARADGAWRDAAAGMGDGIEGDLLWTTGIQATVLKFDHLVQR</sequence>
<evidence type="ECO:0000313" key="2">
    <source>
        <dbReference type="EMBL" id="KAJ1206155.1"/>
    </source>
</evidence>
<feature type="region of interest" description="Disordered" evidence="1">
    <location>
        <begin position="1"/>
        <end position="64"/>
    </location>
</feature>
<name>A0AAV7VZT8_PLEWA</name>
<dbReference type="Proteomes" id="UP001066276">
    <property type="component" value="Chromosome 1_2"/>
</dbReference>
<keyword evidence="3" id="KW-1185">Reference proteome</keyword>
<protein>
    <submittedName>
        <fullName evidence="2">Uncharacterized protein</fullName>
    </submittedName>
</protein>
<dbReference type="EMBL" id="JANPWB010000002">
    <property type="protein sequence ID" value="KAJ1206155.1"/>
    <property type="molecule type" value="Genomic_DNA"/>
</dbReference>
<gene>
    <name evidence="2" type="ORF">NDU88_001564</name>
</gene>